<dbReference type="EMBL" id="OA566695">
    <property type="protein sequence ID" value="CAD7199301.1"/>
    <property type="molecule type" value="Genomic_DNA"/>
</dbReference>
<protein>
    <submittedName>
        <fullName evidence="1">Uncharacterized protein</fullName>
    </submittedName>
</protein>
<sequence>MSGPNIHHRERWELVKGFICSTWKLKMENNLNYVKQQVSETYVEKEIKLEPEVPHRAELDPLEYVDMTVKSETLESCERESDELKPPEYVDVAVKSEVFESCESESINDLPSLKIKQEEVALRVSHSSLMSSDRMKLGSGDWVINTEDSTLSLSGTDSNKQQNVVDRSNCSETDDFCIIGHNIGINETCQVKEGDKNTKKVRNVVWTIALNKPRKVDIVAHMVVKHIRRRLVVQTVVLNKPRKEVVVSHMVVKTIPGRLVAELRNPEYVNVAVKSETLEICEPESVSSLALSKFIHEDELKFPEYVDVSVKSEVFETCESESVSGLPLSKIKQELDTEDQTFSQSHTESNEHTNILNISDCDETESHSLINKHVTFNKTCKPKECCINPKQDVSQADGCSKQAQNSGYCVAHGGKQQPKNCGVKDCCKRAKKGGYCIAHGGKQQTKKCGVEDCLKHSKKAPLLKSLLFDVQPKMEDSFSNEAQQISEIFIKQEIKSEPEAEMHPPEFVNMAIKTEIPERYEPESVSGSPSFEDNHEVHYEKTSLANSPIKSEVSDNDIITGLPSCSLPPIFEDNKVLWWFLVRIIFCQSSSTNEKTKRDAIHHGQLVTISRPHFSSPQETHFLSVV</sequence>
<name>A0A7R8Z9F8_TIMDO</name>
<proteinExistence type="predicted"/>
<gene>
    <name evidence="1" type="ORF">TDIB3V08_LOCUS5555</name>
</gene>
<evidence type="ECO:0000313" key="1">
    <source>
        <dbReference type="EMBL" id="CAD7199301.1"/>
    </source>
</evidence>
<accession>A0A7R8Z9F8</accession>
<organism evidence="1">
    <name type="scientific">Timema douglasi</name>
    <name type="common">Walking stick</name>
    <dbReference type="NCBI Taxonomy" id="61478"/>
    <lineage>
        <taxon>Eukaryota</taxon>
        <taxon>Metazoa</taxon>
        <taxon>Ecdysozoa</taxon>
        <taxon>Arthropoda</taxon>
        <taxon>Hexapoda</taxon>
        <taxon>Insecta</taxon>
        <taxon>Pterygota</taxon>
        <taxon>Neoptera</taxon>
        <taxon>Polyneoptera</taxon>
        <taxon>Phasmatodea</taxon>
        <taxon>Timematodea</taxon>
        <taxon>Timematoidea</taxon>
        <taxon>Timematidae</taxon>
        <taxon>Timema</taxon>
    </lineage>
</organism>
<dbReference type="AlphaFoldDB" id="A0A7R8Z9F8"/>
<reference evidence="1" key="1">
    <citation type="submission" date="2020-11" db="EMBL/GenBank/DDBJ databases">
        <authorList>
            <person name="Tran Van P."/>
        </authorList>
    </citation>
    <scope>NUCLEOTIDE SEQUENCE</scope>
</reference>